<evidence type="ECO:0000313" key="2">
    <source>
        <dbReference type="Proteomes" id="UP000279833"/>
    </source>
</evidence>
<protein>
    <submittedName>
        <fullName evidence="1 3">Uncharacterized protein</fullName>
    </submittedName>
</protein>
<name>A0A183KI85_9TREM</name>
<proteinExistence type="predicted"/>
<dbReference type="AlphaFoldDB" id="A0A183KI85"/>
<keyword evidence="2" id="KW-1185">Reference proteome</keyword>
<dbReference type="EMBL" id="UZAK01036975">
    <property type="protein sequence ID" value="VDP57311.1"/>
    <property type="molecule type" value="Genomic_DNA"/>
</dbReference>
<evidence type="ECO:0000313" key="1">
    <source>
        <dbReference type="EMBL" id="VDP57311.1"/>
    </source>
</evidence>
<reference evidence="1 2" key="2">
    <citation type="submission" date="2018-11" db="EMBL/GenBank/DDBJ databases">
        <authorList>
            <consortium name="Pathogen Informatics"/>
        </authorList>
    </citation>
    <scope>NUCLEOTIDE SEQUENCE [LARGE SCALE GENOMIC DNA]</scope>
    <source>
        <strain evidence="1">Dakar</strain>
        <strain evidence="2">Dakar, Senegal</strain>
    </source>
</reference>
<gene>
    <name evidence="1" type="ORF">SCUD_LOCUS14740</name>
</gene>
<dbReference type="Proteomes" id="UP000279833">
    <property type="component" value="Unassembled WGS sequence"/>
</dbReference>
<evidence type="ECO:0000313" key="3">
    <source>
        <dbReference type="WBParaSite" id="SCUD_0001474301-mRNA-1"/>
    </source>
</evidence>
<organism evidence="3">
    <name type="scientific">Schistosoma curassoni</name>
    <dbReference type="NCBI Taxonomy" id="6186"/>
    <lineage>
        <taxon>Eukaryota</taxon>
        <taxon>Metazoa</taxon>
        <taxon>Spiralia</taxon>
        <taxon>Lophotrochozoa</taxon>
        <taxon>Platyhelminthes</taxon>
        <taxon>Trematoda</taxon>
        <taxon>Digenea</taxon>
        <taxon>Strigeidida</taxon>
        <taxon>Schistosomatoidea</taxon>
        <taxon>Schistosomatidae</taxon>
        <taxon>Schistosoma</taxon>
    </lineage>
</organism>
<sequence>MVDSSEIACCVSGKLLGWNSPRTCSFHRRNSDHYQGCLTDNQQE</sequence>
<accession>A0A183KI85</accession>
<reference evidence="3" key="1">
    <citation type="submission" date="2016-06" db="UniProtKB">
        <authorList>
            <consortium name="WormBaseParasite"/>
        </authorList>
    </citation>
    <scope>IDENTIFICATION</scope>
</reference>
<dbReference type="WBParaSite" id="SCUD_0001474301-mRNA-1">
    <property type="protein sequence ID" value="SCUD_0001474301-mRNA-1"/>
    <property type="gene ID" value="SCUD_0001474301"/>
</dbReference>